<dbReference type="Proteomes" id="UP001304769">
    <property type="component" value="Unassembled WGS sequence"/>
</dbReference>
<gene>
    <name evidence="1" type="ORF">SPF06_07285</name>
</gene>
<keyword evidence="2" id="KW-1185">Reference proteome</keyword>
<dbReference type="Pfam" id="PF04402">
    <property type="entry name" value="SIMPL"/>
    <property type="match status" value="1"/>
</dbReference>
<dbReference type="EMBL" id="JAYGGQ010000004">
    <property type="protein sequence ID" value="MEA5454520.1"/>
    <property type="molecule type" value="Genomic_DNA"/>
</dbReference>
<dbReference type="InterPro" id="IPR007497">
    <property type="entry name" value="SIMPL/DUF541"/>
</dbReference>
<proteinExistence type="predicted"/>
<evidence type="ECO:0000313" key="1">
    <source>
        <dbReference type="EMBL" id="MEA5454520.1"/>
    </source>
</evidence>
<dbReference type="PANTHER" id="PTHR34387:SF2">
    <property type="entry name" value="SLR1258 PROTEIN"/>
    <property type="match status" value="1"/>
</dbReference>
<name>A0ABU5T4L8_9MICC</name>
<organism evidence="1 2">
    <name type="scientific">Sinomonas terricola</name>
    <dbReference type="NCBI Taxonomy" id="3110330"/>
    <lineage>
        <taxon>Bacteria</taxon>
        <taxon>Bacillati</taxon>
        <taxon>Actinomycetota</taxon>
        <taxon>Actinomycetes</taxon>
        <taxon>Micrococcales</taxon>
        <taxon>Micrococcaceae</taxon>
        <taxon>Sinomonas</taxon>
    </lineage>
</organism>
<comment type="caution">
    <text evidence="1">The sequence shown here is derived from an EMBL/GenBank/DDBJ whole genome shotgun (WGS) entry which is preliminary data.</text>
</comment>
<reference evidence="1 2" key="1">
    <citation type="submission" date="2023-12" db="EMBL/GenBank/DDBJ databases">
        <title>Sinomonas terricola sp. nov, isolated from litchi orchard soil in Guangdong, PR China.</title>
        <authorList>
            <person name="Jiaxin W."/>
            <person name="Yang Z."/>
            <person name="Honghui Z."/>
        </authorList>
    </citation>
    <scope>NUCLEOTIDE SEQUENCE [LARGE SCALE GENOMIC DNA]</scope>
    <source>
        <strain evidence="1 2">JGH33</strain>
    </source>
</reference>
<evidence type="ECO:0000313" key="2">
    <source>
        <dbReference type="Proteomes" id="UP001304769"/>
    </source>
</evidence>
<dbReference type="Gene3D" id="3.30.110.170">
    <property type="entry name" value="Protein of unknown function (DUF541), domain 1"/>
    <property type="match status" value="1"/>
</dbReference>
<protein>
    <submittedName>
        <fullName evidence="1">SIMPL domain-containing protein</fullName>
    </submittedName>
</protein>
<sequence>MGKMRDTVTTAGTGTARAVPDVAVVRLGVEARAQSLPAAFEEASAAAQRTVDASLSAGTPRSDIASGGLWVRSETVWREGAGQKIIGYAAGAALTVTSRDLARTPELLGAVVRAAGDALRVNGLTLEVSDPSSARAAAQEAAFDDARAAAARLAARAGRTLGDVISISAGGPPAPGGPIPLARAALASSVEPMPVEAGEAEVSASVTVTWRLLPGPGSA</sequence>
<accession>A0ABU5T4L8</accession>
<dbReference type="Gene3D" id="3.30.70.2970">
    <property type="entry name" value="Protein of unknown function (DUF541), domain 2"/>
    <property type="match status" value="1"/>
</dbReference>
<dbReference type="PANTHER" id="PTHR34387">
    <property type="entry name" value="SLR1258 PROTEIN"/>
    <property type="match status" value="1"/>
</dbReference>
<dbReference type="InterPro" id="IPR052022">
    <property type="entry name" value="26kDa_periplasmic_antigen"/>
</dbReference>
<dbReference type="RefSeq" id="WP_323278364.1">
    <property type="nucleotide sequence ID" value="NZ_JAYGGQ010000004.1"/>
</dbReference>